<reference evidence="3" key="1">
    <citation type="journal article" date="2011" name="MBio">
        <title>Novel metabolic attributes of the genus Cyanothece, comprising a group of unicellular nitrogen-fixing Cyanobacteria.</title>
        <authorList>
            <person name="Bandyopadhyay A."/>
            <person name="Elvitigala T."/>
            <person name="Welsh E."/>
            <person name="Stockel J."/>
            <person name="Liberton M."/>
            <person name="Min H."/>
            <person name="Sherman L.A."/>
            <person name="Pakrasi H.B."/>
        </authorList>
    </citation>
    <scope>NUCLEOTIDE SEQUENCE [LARGE SCALE GENOMIC DNA]</scope>
    <source>
        <strain evidence="3">PCC 8801</strain>
    </source>
</reference>
<gene>
    <name evidence="2" type="ordered locus">PCC8801_3088</name>
</gene>
<dbReference type="STRING" id="41431.PCC8801_3088"/>
<dbReference type="Gene3D" id="3.40.50.300">
    <property type="entry name" value="P-loop containing nucleotide triphosphate hydrolases"/>
    <property type="match status" value="1"/>
</dbReference>
<dbReference type="KEGG" id="cyp:PCC8801_3088"/>
<evidence type="ECO:0000313" key="3">
    <source>
        <dbReference type="Proteomes" id="UP000008204"/>
    </source>
</evidence>
<dbReference type="Proteomes" id="UP000008204">
    <property type="component" value="Chromosome"/>
</dbReference>
<organism evidence="2 3">
    <name type="scientific">Rippkaea orientalis (strain PCC 8801 / RF-1)</name>
    <name type="common">Cyanothece sp. (strain PCC 8801)</name>
    <dbReference type="NCBI Taxonomy" id="41431"/>
    <lineage>
        <taxon>Bacteria</taxon>
        <taxon>Bacillati</taxon>
        <taxon>Cyanobacteriota</taxon>
        <taxon>Cyanophyceae</taxon>
        <taxon>Oscillatoriophycideae</taxon>
        <taxon>Chroococcales</taxon>
        <taxon>Aphanothecaceae</taxon>
        <taxon>Rippkaea</taxon>
        <taxon>Rippkaea orientalis</taxon>
    </lineage>
</organism>
<dbReference type="InterPro" id="IPR027417">
    <property type="entry name" value="P-loop_NTPase"/>
</dbReference>
<accession>B7JX81</accession>
<dbReference type="HOGENOM" id="CLU_002747_1_0_3"/>
<protein>
    <submittedName>
        <fullName evidence="2">Putative signal transduction protein with Nacht domain</fullName>
    </submittedName>
</protein>
<dbReference type="EMBL" id="CP001287">
    <property type="protein sequence ID" value="ACK67069.1"/>
    <property type="molecule type" value="Genomic_DNA"/>
</dbReference>
<proteinExistence type="predicted"/>
<sequence>MIDWLVIWGVTQAVGFTFKPIIEELAKDAAKDWVKDMFKGCLSNVVKLPQQEPLIKAAGKALKEFLDLFQQQLEDAELDNDQVKKYLKPLKRFIGLNAVKEVLGSPFQTNINTLDTKLLNNLWDTYHLTALPDEFNWQQLSKRYVKKVKAIIQEEKELRDILEAELLKEIADNTNTKIKANYDLIQYQETLRERYKNIPLGGLEYSIQDRKVPLWNVFVPQKIRECQEYLPKVNEIPKELQKKLREYGQLEREYTEEELEKLEKFYLSQPIRPVLEMLDDKKYQFMVILGDPGAGKSTLLKYLAIRWTELPRKALTTQPIPLLIELRDYLQNYQKNECQNFLEFIDKSSGWVGHLNQHSLDETLKRGDGLVMLDGLDDVFDLQQRRMIINQIHDLTQDYPKIKVIVTSRIIGYEPQWLRDANFNHFIIQDFDDNQIEEFSEKWHQLTCDTEEEEKRNKQRLREGINNSAAIQQLSGNPLLLTMMAILNRSQELPRDRGELYNECSRILLYQWDVGRALIEDPRIDHKIFHYQNKQAMCRQIAYFMQLNKDGLAGNIISGEDLEKILTDYLRDKVKNPWEIAKLMINQLRSRNFILCSLGVIGHEGHYGFVHRTFLEYFCASEFVDRFEKRKTLSIDELKNEVFSKHWNDEKWHEVLRLISGMIDPKFTGEIIEFLMNLKPDDATNPVNLFLAADCLSEVRNRQEIKPIDDRLFKEIKALVHGRNIRKAWDHYDYDKAKQFSEILSNSLKAIAIVWKDYLYLKNRAVADEDGYVRRTAIEQAKKDFRNDSKVQDFLKNL</sequence>
<dbReference type="Pfam" id="PF22734">
    <property type="entry name" value="NNH2"/>
    <property type="match status" value="1"/>
</dbReference>
<dbReference type="AlphaFoldDB" id="B7JX81"/>
<dbReference type="PANTHER" id="PTHR46844:SF1">
    <property type="entry name" value="SLR5058 PROTEIN"/>
    <property type="match status" value="1"/>
</dbReference>
<evidence type="ECO:0000259" key="1">
    <source>
        <dbReference type="PROSITE" id="PS50837"/>
    </source>
</evidence>
<dbReference type="PROSITE" id="PS50837">
    <property type="entry name" value="NACHT"/>
    <property type="match status" value="1"/>
</dbReference>
<dbReference type="InterPro" id="IPR007111">
    <property type="entry name" value="NACHT_NTPase"/>
</dbReference>
<dbReference type="eggNOG" id="COG5635">
    <property type="taxonomic scope" value="Bacteria"/>
</dbReference>
<keyword evidence="3" id="KW-1185">Reference proteome</keyword>
<name>B7JX81_RIPO1</name>
<feature type="domain" description="NACHT" evidence="1">
    <location>
        <begin position="284"/>
        <end position="409"/>
    </location>
</feature>
<dbReference type="Pfam" id="PF05729">
    <property type="entry name" value="NACHT"/>
    <property type="match status" value="1"/>
</dbReference>
<dbReference type="SUPFAM" id="SSF52540">
    <property type="entry name" value="P-loop containing nucleoside triphosphate hydrolases"/>
    <property type="match status" value="1"/>
</dbReference>
<evidence type="ECO:0000313" key="2">
    <source>
        <dbReference type="EMBL" id="ACK67069.1"/>
    </source>
</evidence>
<dbReference type="PANTHER" id="PTHR46844">
    <property type="entry name" value="SLR5058 PROTEIN"/>
    <property type="match status" value="1"/>
</dbReference>
<dbReference type="InterPro" id="IPR054569">
    <property type="entry name" value="NNH2"/>
</dbReference>
<dbReference type="RefSeq" id="WP_012596330.1">
    <property type="nucleotide sequence ID" value="NC_011726.1"/>
</dbReference>